<name>A0A7C4V6Q3_9DEIN</name>
<evidence type="ECO:0000313" key="1">
    <source>
        <dbReference type="EMBL" id="HGY10225.1"/>
    </source>
</evidence>
<reference evidence="1" key="1">
    <citation type="journal article" date="2020" name="mSystems">
        <title>Genome- and Community-Level Interaction Insights into Carbon Utilization and Element Cycling Functions of Hydrothermarchaeota in Hydrothermal Sediment.</title>
        <authorList>
            <person name="Zhou Z."/>
            <person name="Liu Y."/>
            <person name="Xu W."/>
            <person name="Pan J."/>
            <person name="Luo Z.H."/>
            <person name="Li M."/>
        </authorList>
    </citation>
    <scope>NUCLEOTIDE SEQUENCE [LARGE SCALE GENOMIC DNA]</scope>
    <source>
        <strain evidence="1">HyVt-570</strain>
    </source>
</reference>
<sequence length="136" mass="15550">MQPRSRITDPQALRRLLENLGWTVPAGLEPVEAYIDEHGVSWYVFERYGARHEVLPGLDGEAGDFLLTVTERIELIEEDLGRVLARPRPEPAWLAGRDAPRDSDEYLEYVGTMALSSPRHYHEWVALRRKRGEVAA</sequence>
<dbReference type="AlphaFoldDB" id="A0A7C4V6Q3"/>
<protein>
    <submittedName>
        <fullName evidence="1">Uncharacterized protein</fullName>
    </submittedName>
</protein>
<organism evidence="1">
    <name type="scientific">Oceanithermus profundus</name>
    <dbReference type="NCBI Taxonomy" id="187137"/>
    <lineage>
        <taxon>Bacteria</taxon>
        <taxon>Thermotogati</taxon>
        <taxon>Deinococcota</taxon>
        <taxon>Deinococci</taxon>
        <taxon>Thermales</taxon>
        <taxon>Thermaceae</taxon>
        <taxon>Oceanithermus</taxon>
    </lineage>
</organism>
<dbReference type="Proteomes" id="UP000885759">
    <property type="component" value="Unassembled WGS sequence"/>
</dbReference>
<comment type="caution">
    <text evidence="1">The sequence shown here is derived from an EMBL/GenBank/DDBJ whole genome shotgun (WGS) entry which is preliminary data.</text>
</comment>
<accession>A0A7C4V6Q3</accession>
<dbReference type="EMBL" id="DRPZ01000237">
    <property type="protein sequence ID" value="HGY10225.1"/>
    <property type="molecule type" value="Genomic_DNA"/>
</dbReference>
<gene>
    <name evidence="1" type="ORF">ENK37_09305</name>
</gene>
<proteinExistence type="predicted"/>